<dbReference type="Proteomes" id="UP001612741">
    <property type="component" value="Unassembled WGS sequence"/>
</dbReference>
<feature type="compositionally biased region" description="Pro residues" evidence="1">
    <location>
        <begin position="10"/>
        <end position="29"/>
    </location>
</feature>
<evidence type="ECO:0000313" key="2">
    <source>
        <dbReference type="EMBL" id="MFI6501997.1"/>
    </source>
</evidence>
<protein>
    <recommendedName>
        <fullName evidence="4">DUF4352 domain-containing protein</fullName>
    </recommendedName>
</protein>
<reference evidence="2 3" key="1">
    <citation type="submission" date="2024-10" db="EMBL/GenBank/DDBJ databases">
        <title>The Natural Products Discovery Center: Release of the First 8490 Sequenced Strains for Exploring Actinobacteria Biosynthetic Diversity.</title>
        <authorList>
            <person name="Kalkreuter E."/>
            <person name="Kautsar S.A."/>
            <person name="Yang D."/>
            <person name="Bader C.D."/>
            <person name="Teijaro C.N."/>
            <person name="Fluegel L."/>
            <person name="Davis C.M."/>
            <person name="Simpson J.R."/>
            <person name="Lauterbach L."/>
            <person name="Steele A.D."/>
            <person name="Gui C."/>
            <person name="Meng S."/>
            <person name="Li G."/>
            <person name="Viehrig K."/>
            <person name="Ye F."/>
            <person name="Su P."/>
            <person name="Kiefer A.F."/>
            <person name="Nichols A."/>
            <person name="Cepeda A.J."/>
            <person name="Yan W."/>
            <person name="Fan B."/>
            <person name="Jiang Y."/>
            <person name="Adhikari A."/>
            <person name="Zheng C.-J."/>
            <person name="Schuster L."/>
            <person name="Cowan T.M."/>
            <person name="Smanski M.J."/>
            <person name="Chevrette M.G."/>
            <person name="De Carvalho L.P.S."/>
            <person name="Shen B."/>
        </authorList>
    </citation>
    <scope>NUCLEOTIDE SEQUENCE [LARGE SCALE GENOMIC DNA]</scope>
    <source>
        <strain evidence="2 3">NPDC050545</strain>
    </source>
</reference>
<feature type="compositionally biased region" description="Pro residues" evidence="1">
    <location>
        <begin position="91"/>
        <end position="115"/>
    </location>
</feature>
<feature type="compositionally biased region" description="Pro residues" evidence="1">
    <location>
        <begin position="37"/>
        <end position="53"/>
    </location>
</feature>
<evidence type="ECO:0008006" key="4">
    <source>
        <dbReference type="Google" id="ProtNLM"/>
    </source>
</evidence>
<dbReference type="EMBL" id="JBITGY010000009">
    <property type="protein sequence ID" value="MFI6501997.1"/>
    <property type="molecule type" value="Genomic_DNA"/>
</dbReference>
<keyword evidence="3" id="KW-1185">Reference proteome</keyword>
<comment type="caution">
    <text evidence="2">The sequence shown here is derived from an EMBL/GenBank/DDBJ whole genome shotgun (WGS) entry which is preliminary data.</text>
</comment>
<name>A0ABW7Z1E1_9ACTN</name>
<accession>A0ABW7Z1E1</accession>
<sequence length="300" mass="32898">MSTEERDWFAPPPTQATQPPAPPSPPPGQPSLSRPARPQPTARPPAGARPPMPDQQVWPPVQRGESVGSSTQPIPAIPSAGPLPQRHRQPPEPPPPPPSSTPEPEPEPEPAPAAPAPRRRPMLRALLAAAMVAVAVGAITYDRYDLYEKRTGKREIVQVHQVKAGQPITIKHMTWRASFGTIEAMPDGKKAEQGSVYMKIDITRTPADQQGTVKTAKPTELKLEDRKGRSWTTVFDDSRAEEELQVGKESTLIAYARVPEAQAAEVDLLLRPSNYRSDIPTDKLLTTKLEPDSDVVRIRR</sequence>
<gene>
    <name evidence="2" type="ORF">ACIBG2_31770</name>
</gene>
<evidence type="ECO:0000256" key="1">
    <source>
        <dbReference type="SAM" id="MobiDB-lite"/>
    </source>
</evidence>
<dbReference type="RefSeq" id="WP_397086950.1">
    <property type="nucleotide sequence ID" value="NZ_JBITGY010000009.1"/>
</dbReference>
<organism evidence="2 3">
    <name type="scientific">Nonomuraea typhae</name>
    <dbReference type="NCBI Taxonomy" id="2603600"/>
    <lineage>
        <taxon>Bacteria</taxon>
        <taxon>Bacillati</taxon>
        <taxon>Actinomycetota</taxon>
        <taxon>Actinomycetes</taxon>
        <taxon>Streptosporangiales</taxon>
        <taxon>Streptosporangiaceae</taxon>
        <taxon>Nonomuraea</taxon>
    </lineage>
</organism>
<feature type="region of interest" description="Disordered" evidence="1">
    <location>
        <begin position="1"/>
        <end position="117"/>
    </location>
</feature>
<proteinExistence type="predicted"/>
<evidence type="ECO:0000313" key="3">
    <source>
        <dbReference type="Proteomes" id="UP001612741"/>
    </source>
</evidence>